<organism evidence="20 21">
    <name type="scientific">Brettanomyces naardenensis</name>
    <name type="common">Yeast</name>
    <dbReference type="NCBI Taxonomy" id="13370"/>
    <lineage>
        <taxon>Eukaryota</taxon>
        <taxon>Fungi</taxon>
        <taxon>Dikarya</taxon>
        <taxon>Ascomycota</taxon>
        <taxon>Saccharomycotina</taxon>
        <taxon>Pichiomycetes</taxon>
        <taxon>Pichiales</taxon>
        <taxon>Pichiaceae</taxon>
        <taxon>Brettanomyces</taxon>
    </lineage>
</organism>
<dbReference type="AlphaFoldDB" id="A0A448YGL3"/>
<dbReference type="GO" id="GO:0006281">
    <property type="term" value="P:DNA repair"/>
    <property type="evidence" value="ECO:0007669"/>
    <property type="project" value="UniProtKB-KW"/>
</dbReference>
<dbReference type="OrthoDB" id="5364245at2759"/>
<feature type="compositionally biased region" description="Acidic residues" evidence="17">
    <location>
        <begin position="367"/>
        <end position="376"/>
    </location>
</feature>
<evidence type="ECO:0000256" key="8">
    <source>
        <dbReference type="ARBA" id="ARBA00023159"/>
    </source>
</evidence>
<feature type="region of interest" description="Disordered" evidence="17">
    <location>
        <begin position="1154"/>
        <end position="1174"/>
    </location>
</feature>
<dbReference type="Pfam" id="PF13921">
    <property type="entry name" value="Myb_DNA-bind_6"/>
    <property type="match status" value="1"/>
</dbReference>
<evidence type="ECO:0000259" key="19">
    <source>
        <dbReference type="PROSITE" id="PS51204"/>
    </source>
</evidence>
<feature type="domain" description="HSA" evidence="19">
    <location>
        <begin position="281"/>
        <end position="353"/>
    </location>
</feature>
<evidence type="ECO:0000256" key="13">
    <source>
        <dbReference type="ARBA" id="ARBA00029670"/>
    </source>
</evidence>
<accession>A0A448YGL3</accession>
<comment type="function">
    <text evidence="12">Component of the NuA4 histone acetyltransferase complex which is involved in transcriptional activation of selected genes principally by acetylation of nucleosomal histone H4 and H2A. The NuA4 complex is also involved in DNA repair.</text>
</comment>
<evidence type="ECO:0000256" key="1">
    <source>
        <dbReference type="ARBA" id="ARBA00004123"/>
    </source>
</evidence>
<feature type="compositionally biased region" description="Polar residues" evidence="17">
    <location>
        <begin position="812"/>
        <end position="826"/>
    </location>
</feature>
<feature type="compositionally biased region" description="Low complexity" evidence="17">
    <location>
        <begin position="1014"/>
        <end position="1030"/>
    </location>
</feature>
<evidence type="ECO:0000256" key="9">
    <source>
        <dbReference type="ARBA" id="ARBA00023163"/>
    </source>
</evidence>
<keyword evidence="6" id="KW-0156">Chromatin regulator</keyword>
<dbReference type="Gene3D" id="1.10.10.60">
    <property type="entry name" value="Homeodomain-like"/>
    <property type="match status" value="1"/>
</dbReference>
<feature type="region of interest" description="Disordered" evidence="17">
    <location>
        <begin position="803"/>
        <end position="883"/>
    </location>
</feature>
<dbReference type="Pfam" id="PF07529">
    <property type="entry name" value="HSA"/>
    <property type="match status" value="1"/>
</dbReference>
<dbReference type="InterPro" id="IPR001005">
    <property type="entry name" value="SANT/Myb"/>
</dbReference>
<evidence type="ECO:0000256" key="11">
    <source>
        <dbReference type="ARBA" id="ARBA00023242"/>
    </source>
</evidence>
<dbReference type="PANTHER" id="PTHR46459">
    <property type="entry name" value="E1A-BINDING PROTEIN P400-RELATED"/>
    <property type="match status" value="1"/>
</dbReference>
<evidence type="ECO:0000256" key="16">
    <source>
        <dbReference type="ARBA" id="ARBA00082479"/>
    </source>
</evidence>
<sequence length="1174" mass="131972">MERIRKELVEKRRQDCNNIVKERKRRLSELYCVSRLPLLPISNDDVLQIEDKLKSFLDKNDLEKGLEFSISELAHERRQMKNIRETPTTPDVEEPPRKLQKIGTEKTEEEKALQAGVQVGDGEDAQTVTAEIQAVELPAEISATSPPQQLPFNKKRAEMLADEQPTLSMMVRRYAEEHHAGRADERTKRDFDYEDIEIKRLLVTLMPERKPHKVAAARSLIEMYYHQQTLQLPKLLLRAHKTLTSDAFETSLVEGKVSVLYSRIEELKRKHGWALRQPRKYMEPFLLKGNKTHWDYLMSEGKWLSMDMRQERKFKLAQCCIISQAVKDYWTYGKVCCIKTITKEEVNGQEVKVAGESNETGNVEDSRAEDEEEKGTEEDKNDEHEPMEVEKEKSDEIMEEQEKDEPVMEVADIVVQPEEKENGSLEPREDPVVSDDPFLSGNMVEDSYIPPEKASHYFLQASIDALTATEASVITHLPTYEPFSSKELDHVVDRDLYGHLSALLPPPDEAPEWEKIVLRKQDDLDKHTAGFQKALFGPYRRFNVLKPPRPPSIRNIELRIPTIWLPQDDRSLIKYVTEFSFNWEIISAHLSPQPTGRYFSNIERRTPWQCFERYIQLNNRFRFTDMRGVYTVAAKEWLEAAHRVQATTRRRISPLGVGQESIQRGHRRLRWASMLEAVRKLMKKRESIVWPTPQPRKPAEAGSFDTPTPERLSQLKWDRDKTIQQAYAAANSKAQYNSGGALGTGSGAGQHLGAVGSSAAAVAAAAARQIALRRRAAAAAKGQGTIAGNDAASFSPEQLQRVIQMQRARQKQLASQRARQGATRSPTAGAPMSVAGSPAISAANSNTSSAAATPVQGQAGLARPQTQPPQGGQTAARQHRQAPRISFTTAQVSAIISQIQARNPNLSKEQVTRLAVAYLANYQQKIAQRQNARQAQLVQQAQSHEGTRTQSQSNQSSSVQQAQQAQQAQHVSSPSRKQITPQQLAMLANNPRLTPQQRQQVQILQQRQRRRQQQLQQQLQQQQQLAQQRQNNAGSPDSSHASSHTSHGSHGSHGTHHTPTPEEIQQAMNMRRGQRSQQSPQTQSSQLQTPQLQSPSLNSPQLSQTPQLSPPMLQSPHLSQLHLASSPSVPSDANLSLEAIENDILNTDFSLLEGGGASSPNLGNSSLNDPNNTM</sequence>
<evidence type="ECO:0000256" key="14">
    <source>
        <dbReference type="ARBA" id="ARBA00032084"/>
    </source>
</evidence>
<keyword evidence="10" id="KW-0234">DNA repair</keyword>
<dbReference type="GO" id="GO:0006325">
    <property type="term" value="P:chromatin organization"/>
    <property type="evidence" value="ECO:0007669"/>
    <property type="project" value="UniProtKB-KW"/>
</dbReference>
<feature type="compositionally biased region" description="Basic and acidic residues" evidence="17">
    <location>
        <begin position="377"/>
        <end position="396"/>
    </location>
</feature>
<keyword evidence="21" id="KW-1185">Reference proteome</keyword>
<dbReference type="PROSITE" id="PS51204">
    <property type="entry name" value="HSA"/>
    <property type="match status" value="1"/>
</dbReference>
<feature type="compositionally biased region" description="Polar residues" evidence="17">
    <location>
        <begin position="1158"/>
        <end position="1174"/>
    </location>
</feature>
<feature type="region of interest" description="Disordered" evidence="17">
    <location>
        <begin position="352"/>
        <end position="406"/>
    </location>
</feature>
<evidence type="ECO:0000256" key="4">
    <source>
        <dbReference type="ARBA" id="ARBA00018561"/>
    </source>
</evidence>
<reference evidence="20 21" key="1">
    <citation type="submission" date="2018-12" db="EMBL/GenBank/DDBJ databases">
        <authorList>
            <person name="Tiukova I."/>
            <person name="Dainat J."/>
        </authorList>
    </citation>
    <scope>NUCLEOTIDE SEQUENCE [LARGE SCALE GENOMIC DNA]</scope>
</reference>
<dbReference type="PROSITE" id="PS50090">
    <property type="entry name" value="MYB_LIKE"/>
    <property type="match status" value="1"/>
</dbReference>
<dbReference type="InterPro" id="IPR009057">
    <property type="entry name" value="Homeodomain-like_sf"/>
</dbReference>
<dbReference type="Proteomes" id="UP000290900">
    <property type="component" value="Unassembled WGS sequence"/>
</dbReference>
<dbReference type="InterPro" id="IPR014012">
    <property type="entry name" value="HSA_dom"/>
</dbReference>
<feature type="region of interest" description="Disordered" evidence="17">
    <location>
        <begin position="937"/>
        <end position="979"/>
    </location>
</feature>
<keyword evidence="5" id="KW-0227">DNA damage</keyword>
<evidence type="ECO:0000256" key="3">
    <source>
        <dbReference type="ARBA" id="ARBA00011353"/>
    </source>
</evidence>
<dbReference type="InParanoid" id="A0A448YGL3"/>
<feature type="region of interest" description="Disordered" evidence="17">
    <location>
        <begin position="689"/>
        <end position="710"/>
    </location>
</feature>
<dbReference type="STRING" id="13370.A0A448YGL3"/>
<evidence type="ECO:0000256" key="7">
    <source>
        <dbReference type="ARBA" id="ARBA00023015"/>
    </source>
</evidence>
<feature type="compositionally biased region" description="Low complexity" evidence="17">
    <location>
        <begin position="1038"/>
        <end position="1049"/>
    </location>
</feature>
<protein>
    <recommendedName>
        <fullName evidence="4">Chromatin modification-related protein EAF1</fullName>
    </recommendedName>
    <alternativeName>
        <fullName evidence="15">Chromatin modification-related protein eaf1</fullName>
    </alternativeName>
    <alternativeName>
        <fullName evidence="14 16">ESA1-associated factor 1</fullName>
    </alternativeName>
    <alternativeName>
        <fullName evidence="13">Vacuolar import and degradation protein 21</fullName>
    </alternativeName>
</protein>
<dbReference type="SUPFAM" id="SSF46689">
    <property type="entry name" value="Homeodomain-like"/>
    <property type="match status" value="1"/>
</dbReference>
<keyword evidence="7" id="KW-0805">Transcription regulation</keyword>
<keyword evidence="8" id="KW-0010">Activator</keyword>
<evidence type="ECO:0000256" key="17">
    <source>
        <dbReference type="SAM" id="MobiDB-lite"/>
    </source>
</evidence>
<dbReference type="PANTHER" id="PTHR46459:SF1">
    <property type="entry name" value="E1A-BINDING PROTEIN P400"/>
    <property type="match status" value="1"/>
</dbReference>
<evidence type="ECO:0000256" key="15">
    <source>
        <dbReference type="ARBA" id="ARBA00072841"/>
    </source>
</evidence>
<name>A0A448YGL3_BRENA</name>
<dbReference type="SMART" id="SM00573">
    <property type="entry name" value="HSA"/>
    <property type="match status" value="1"/>
</dbReference>
<comment type="subcellular location">
    <subcellularLocation>
        <location evidence="1">Nucleus</location>
    </subcellularLocation>
</comment>
<feature type="compositionally biased region" description="Low complexity" evidence="17">
    <location>
        <begin position="864"/>
        <end position="874"/>
    </location>
</feature>
<evidence type="ECO:0000259" key="18">
    <source>
        <dbReference type="PROSITE" id="PS50090"/>
    </source>
</evidence>
<feature type="domain" description="Myb-like" evidence="18">
    <location>
        <begin position="564"/>
        <end position="618"/>
    </location>
</feature>
<feature type="compositionally biased region" description="Low complexity" evidence="17">
    <location>
        <begin position="837"/>
        <end position="854"/>
    </location>
</feature>
<evidence type="ECO:0000256" key="2">
    <source>
        <dbReference type="ARBA" id="ARBA00008913"/>
    </source>
</evidence>
<gene>
    <name evidence="20" type="ORF">BRENAR_LOCUS761</name>
</gene>
<keyword evidence="11" id="KW-0539">Nucleus</keyword>
<dbReference type="GO" id="GO:0003682">
    <property type="term" value="F:chromatin binding"/>
    <property type="evidence" value="ECO:0007669"/>
    <property type="project" value="TreeGrafter"/>
</dbReference>
<feature type="region of interest" description="Disordered" evidence="17">
    <location>
        <begin position="79"/>
        <end position="105"/>
    </location>
</feature>
<dbReference type="FunCoup" id="A0A448YGL3">
    <property type="interactions" value="250"/>
</dbReference>
<evidence type="ECO:0000313" key="21">
    <source>
        <dbReference type="Proteomes" id="UP000290900"/>
    </source>
</evidence>
<dbReference type="EMBL" id="CAACVR010000001">
    <property type="protein sequence ID" value="VEU20026.1"/>
    <property type="molecule type" value="Genomic_DNA"/>
</dbReference>
<evidence type="ECO:0000256" key="10">
    <source>
        <dbReference type="ARBA" id="ARBA00023204"/>
    </source>
</evidence>
<evidence type="ECO:0000313" key="20">
    <source>
        <dbReference type="EMBL" id="VEU20026.1"/>
    </source>
</evidence>
<comment type="similarity">
    <text evidence="2">Belongs to the EAF1 family.</text>
</comment>
<dbReference type="FunFam" id="1.10.10.60:FF:000484">
    <property type="entry name" value="Chromatin modification-related protein EAF1"/>
    <property type="match status" value="1"/>
</dbReference>
<proteinExistence type="inferred from homology"/>
<evidence type="ECO:0000256" key="12">
    <source>
        <dbReference type="ARBA" id="ARBA00025178"/>
    </source>
</evidence>
<evidence type="ECO:0000256" key="6">
    <source>
        <dbReference type="ARBA" id="ARBA00022853"/>
    </source>
</evidence>
<dbReference type="GO" id="GO:0035267">
    <property type="term" value="C:NuA4 histone acetyltransferase complex"/>
    <property type="evidence" value="ECO:0007669"/>
    <property type="project" value="TreeGrafter"/>
</dbReference>
<dbReference type="SMART" id="SM00717">
    <property type="entry name" value="SANT"/>
    <property type="match status" value="1"/>
</dbReference>
<feature type="compositionally biased region" description="Low complexity" evidence="17">
    <location>
        <begin position="950"/>
        <end position="975"/>
    </location>
</feature>
<feature type="compositionally biased region" description="Low complexity" evidence="17">
    <location>
        <begin position="1076"/>
        <end position="1121"/>
    </location>
</feature>
<dbReference type="CDD" id="cd00167">
    <property type="entry name" value="SANT"/>
    <property type="match status" value="1"/>
</dbReference>
<feature type="compositionally biased region" description="Polar residues" evidence="17">
    <location>
        <begin position="1122"/>
        <end position="1131"/>
    </location>
</feature>
<keyword evidence="9" id="KW-0804">Transcription</keyword>
<dbReference type="GO" id="GO:0005634">
    <property type="term" value="C:nucleus"/>
    <property type="evidence" value="ECO:0007669"/>
    <property type="project" value="UniProtKB-SubCell"/>
</dbReference>
<comment type="subunit">
    <text evidence="3">Component of the NuA4 histone acetyltransferase complex.</text>
</comment>
<evidence type="ECO:0000256" key="5">
    <source>
        <dbReference type="ARBA" id="ARBA00022763"/>
    </source>
</evidence>
<feature type="region of interest" description="Disordered" evidence="17">
    <location>
        <begin position="1014"/>
        <end position="1131"/>
    </location>
</feature>